<keyword evidence="2" id="KW-1185">Reference proteome</keyword>
<sequence>MRALRVLSRRSGGRQCIARAGGIAGPALSTQSPSLVPRQLTANFSNTAADRRRPSPPPLPEPLRVNVDGKCTIEYIDVRPERLTAATPTLVLIHGAPGTYRDFRHLIPLLRDRGVRVIGVNLPGFGGSEVLDTANYYHHISGFPSVQLTYTAMQPVLEDSENVFVLGHSFGGHAAVHFTGINADEQQINIKGLALLAAAGYRPHKALSPRLNDAIWRMLCSGTPALEMASQWFTKQLFTKMYQFPDPGRSDYFAAGIVRVASADFSLFAQHIEKNHALPAFLAWARDDALIEEEVFLDVSANCHSGPRLAFESGGHNIQKTKAAFLADRLTQWMNSVVDGKEVDSRDVETHP</sequence>
<proteinExistence type="predicted"/>
<dbReference type="InterPro" id="IPR010463">
    <property type="entry name" value="DUF1057"/>
</dbReference>
<dbReference type="PANTHER" id="PTHR47533">
    <property type="entry name" value="PROTEIN CBG21859"/>
    <property type="match status" value="1"/>
</dbReference>
<reference evidence="1" key="1">
    <citation type="submission" date="2021-02" db="EMBL/GenBank/DDBJ databases">
        <authorList>
            <person name="Palmer J.M."/>
        </authorList>
    </citation>
    <scope>NUCLEOTIDE SEQUENCE</scope>
    <source>
        <strain evidence="1">SCRP23</strain>
    </source>
</reference>
<comment type="caution">
    <text evidence="1">The sequence shown here is derived from an EMBL/GenBank/DDBJ whole genome shotgun (WGS) entry which is preliminary data.</text>
</comment>
<name>A0A8T1WD79_9STRA</name>
<dbReference type="OrthoDB" id="6431331at2759"/>
<evidence type="ECO:0008006" key="3">
    <source>
        <dbReference type="Google" id="ProtNLM"/>
    </source>
</evidence>
<evidence type="ECO:0000313" key="1">
    <source>
        <dbReference type="EMBL" id="KAG7391667.1"/>
    </source>
</evidence>
<dbReference type="Pfam" id="PF06342">
    <property type="entry name" value="DUF1057"/>
    <property type="match status" value="1"/>
</dbReference>
<organism evidence="1 2">
    <name type="scientific">Phytophthora boehmeriae</name>
    <dbReference type="NCBI Taxonomy" id="109152"/>
    <lineage>
        <taxon>Eukaryota</taxon>
        <taxon>Sar</taxon>
        <taxon>Stramenopiles</taxon>
        <taxon>Oomycota</taxon>
        <taxon>Peronosporomycetes</taxon>
        <taxon>Peronosporales</taxon>
        <taxon>Peronosporaceae</taxon>
        <taxon>Phytophthora</taxon>
    </lineage>
</organism>
<dbReference type="Proteomes" id="UP000693981">
    <property type="component" value="Unassembled WGS sequence"/>
</dbReference>
<dbReference type="PANTHER" id="PTHR47533:SF4">
    <property type="entry name" value="AB HYDROLASE-1 DOMAIN-CONTAINING PROTEIN"/>
    <property type="match status" value="1"/>
</dbReference>
<evidence type="ECO:0000313" key="2">
    <source>
        <dbReference type="Proteomes" id="UP000693981"/>
    </source>
</evidence>
<gene>
    <name evidence="1" type="ORF">PHYBOEH_006630</name>
</gene>
<accession>A0A8T1WD79</accession>
<dbReference type="EMBL" id="JAGDFL010000353">
    <property type="protein sequence ID" value="KAG7391667.1"/>
    <property type="molecule type" value="Genomic_DNA"/>
</dbReference>
<dbReference type="AlphaFoldDB" id="A0A8T1WD79"/>
<protein>
    <recommendedName>
        <fullName evidence="3">Serine protease family S33</fullName>
    </recommendedName>
</protein>